<dbReference type="AlphaFoldDB" id="A0A397R4D7"/>
<dbReference type="RefSeq" id="WP_119016727.1">
    <property type="nucleotide sequence ID" value="NZ_QXEV01000024.1"/>
</dbReference>
<accession>A0A397R4D7</accession>
<name>A0A397R4D7_9MOLU</name>
<comment type="caution">
    <text evidence="1">The sequence shown here is derived from an EMBL/GenBank/DDBJ whole genome shotgun (WGS) entry which is preliminary data.</text>
</comment>
<sequence>MDYFIRINVYVKQEDVIYLKNINVEELEDKVEKFVDKKTKSETTEATIRIIPCIAANNTMDIVFCDCDENDDYDEEDSDEFFSWIEDDKLDFFFKSLLPIEIGGLTIIESEEAMRTV</sequence>
<keyword evidence="2" id="KW-1185">Reference proteome</keyword>
<gene>
    <name evidence="1" type="ORF">EI71_01634</name>
</gene>
<proteinExistence type="predicted"/>
<evidence type="ECO:0000313" key="1">
    <source>
        <dbReference type="EMBL" id="RIA65034.1"/>
    </source>
</evidence>
<dbReference type="InParanoid" id="A0A397R4D7"/>
<protein>
    <submittedName>
        <fullName evidence="1">Uncharacterized protein</fullName>
    </submittedName>
</protein>
<dbReference type="EMBL" id="QXEV01000024">
    <property type="protein sequence ID" value="RIA65034.1"/>
    <property type="molecule type" value="Genomic_DNA"/>
</dbReference>
<evidence type="ECO:0000313" key="2">
    <source>
        <dbReference type="Proteomes" id="UP000266506"/>
    </source>
</evidence>
<reference evidence="1 2" key="1">
    <citation type="submission" date="2018-08" db="EMBL/GenBank/DDBJ databases">
        <title>Genomic Encyclopedia of Archaeal and Bacterial Type Strains, Phase II (KMG-II): from individual species to whole genera.</title>
        <authorList>
            <person name="Goeker M."/>
        </authorList>
    </citation>
    <scope>NUCLEOTIDE SEQUENCE [LARGE SCALE GENOMIC DNA]</scope>
    <source>
        <strain evidence="1 2">ATCC 27112</strain>
    </source>
</reference>
<organism evidence="1 2">
    <name type="scientific">Anaeroplasma bactoclasticum</name>
    <dbReference type="NCBI Taxonomy" id="2088"/>
    <lineage>
        <taxon>Bacteria</taxon>
        <taxon>Bacillati</taxon>
        <taxon>Mycoplasmatota</taxon>
        <taxon>Mollicutes</taxon>
        <taxon>Anaeroplasmatales</taxon>
        <taxon>Anaeroplasmataceae</taxon>
        <taxon>Anaeroplasma</taxon>
    </lineage>
</organism>
<dbReference type="Proteomes" id="UP000266506">
    <property type="component" value="Unassembled WGS sequence"/>
</dbReference>